<feature type="region of interest" description="Disordered" evidence="1">
    <location>
        <begin position="71"/>
        <end position="96"/>
    </location>
</feature>
<dbReference type="EMBL" id="UYRR01012598">
    <property type="protein sequence ID" value="VDK26433.1"/>
    <property type="molecule type" value="Genomic_DNA"/>
</dbReference>
<reference evidence="2 3" key="1">
    <citation type="submission" date="2018-11" db="EMBL/GenBank/DDBJ databases">
        <authorList>
            <consortium name="Pathogen Informatics"/>
        </authorList>
    </citation>
    <scope>NUCLEOTIDE SEQUENCE [LARGE SCALE GENOMIC DNA]</scope>
</reference>
<evidence type="ECO:0000313" key="2">
    <source>
        <dbReference type="EMBL" id="VDK26433.1"/>
    </source>
</evidence>
<dbReference type="AlphaFoldDB" id="A0A3P6PAE2"/>
<sequence>MNTKSAAENCAVYGDHYILSLVQSDTARLSSITIICLLNHRKSLTIPEPSFKCAHQVISEDPLKIPAGQVLQPVPGDPPQPHFDGYEFAPAKDHLH</sequence>
<accession>A0A3P6PAE2</accession>
<protein>
    <submittedName>
        <fullName evidence="2">Uncharacterized protein</fullName>
    </submittedName>
</protein>
<dbReference type="Proteomes" id="UP000267096">
    <property type="component" value="Unassembled WGS sequence"/>
</dbReference>
<evidence type="ECO:0000256" key="1">
    <source>
        <dbReference type="SAM" id="MobiDB-lite"/>
    </source>
</evidence>
<name>A0A3P6PAE2_ANISI</name>
<evidence type="ECO:0000313" key="3">
    <source>
        <dbReference type="Proteomes" id="UP000267096"/>
    </source>
</evidence>
<proteinExistence type="predicted"/>
<keyword evidence="3" id="KW-1185">Reference proteome</keyword>
<gene>
    <name evidence="2" type="ORF">ASIM_LOCUS6040</name>
</gene>
<organism evidence="2 3">
    <name type="scientific">Anisakis simplex</name>
    <name type="common">Herring worm</name>
    <dbReference type="NCBI Taxonomy" id="6269"/>
    <lineage>
        <taxon>Eukaryota</taxon>
        <taxon>Metazoa</taxon>
        <taxon>Ecdysozoa</taxon>
        <taxon>Nematoda</taxon>
        <taxon>Chromadorea</taxon>
        <taxon>Rhabditida</taxon>
        <taxon>Spirurina</taxon>
        <taxon>Ascaridomorpha</taxon>
        <taxon>Ascaridoidea</taxon>
        <taxon>Anisakidae</taxon>
        <taxon>Anisakis</taxon>
        <taxon>Anisakis simplex complex</taxon>
    </lineage>
</organism>